<reference evidence="2 3" key="1">
    <citation type="journal article" date="2012" name="Int. J. Syst. Evol. Microbiol.">
        <title>Shewanella dokdonensis sp. nov., isolated from seawater.</title>
        <authorList>
            <person name="Sung H.R."/>
            <person name="Yoon J.H."/>
            <person name="Ghim S.Y."/>
        </authorList>
    </citation>
    <scope>NUCLEOTIDE SEQUENCE [LARGE SCALE GENOMIC DNA]</scope>
    <source>
        <strain evidence="2 3">DSM 23626</strain>
    </source>
</reference>
<evidence type="ECO:0000313" key="3">
    <source>
        <dbReference type="Proteomes" id="UP000676428"/>
    </source>
</evidence>
<dbReference type="Proteomes" id="UP000676428">
    <property type="component" value="Chromosome"/>
</dbReference>
<accession>A0ABX8DFN5</accession>
<dbReference type="PANTHER" id="PTHR13887">
    <property type="entry name" value="GLUTATHIONE S-TRANSFERASE KAPPA"/>
    <property type="match status" value="1"/>
</dbReference>
<dbReference type="InterPro" id="IPR036249">
    <property type="entry name" value="Thioredoxin-like_sf"/>
</dbReference>
<evidence type="ECO:0000313" key="2">
    <source>
        <dbReference type="EMBL" id="QVK23505.1"/>
    </source>
</evidence>
<dbReference type="RefSeq" id="WP_213682130.1">
    <property type="nucleotide sequence ID" value="NZ_CP074572.1"/>
</dbReference>
<dbReference type="SUPFAM" id="SSF52833">
    <property type="entry name" value="Thioredoxin-like"/>
    <property type="match status" value="1"/>
</dbReference>
<dbReference type="InterPro" id="IPR001853">
    <property type="entry name" value="DSBA-like_thioredoxin_dom"/>
</dbReference>
<dbReference type="Pfam" id="PF01323">
    <property type="entry name" value="DSBA"/>
    <property type="match status" value="1"/>
</dbReference>
<keyword evidence="3" id="KW-1185">Reference proteome</keyword>
<feature type="domain" description="DSBA-like thioredoxin" evidence="1">
    <location>
        <begin position="15"/>
        <end position="192"/>
    </location>
</feature>
<dbReference type="Gene3D" id="3.40.30.10">
    <property type="entry name" value="Glutaredoxin"/>
    <property type="match status" value="1"/>
</dbReference>
<protein>
    <submittedName>
        <fullName evidence="2">DsbA family protein</fullName>
    </submittedName>
</protein>
<evidence type="ECO:0000259" key="1">
    <source>
        <dbReference type="Pfam" id="PF01323"/>
    </source>
</evidence>
<name>A0ABX8DFN5_9GAMM</name>
<dbReference type="PANTHER" id="PTHR13887:SF51">
    <property type="entry name" value="DSBA FAMILY PROTEIN"/>
    <property type="match status" value="1"/>
</dbReference>
<gene>
    <name evidence="2" type="ORF">KHX94_01625</name>
</gene>
<dbReference type="EMBL" id="CP074572">
    <property type="protein sequence ID" value="QVK23505.1"/>
    <property type="molecule type" value="Genomic_DNA"/>
</dbReference>
<proteinExistence type="predicted"/>
<dbReference type="CDD" id="cd03025">
    <property type="entry name" value="DsbA_FrnE_like"/>
    <property type="match status" value="1"/>
</dbReference>
<sequence>MMTQATQFTLHWIIDPLCGWSYGALPLLQATAAAWPSQNVLHSGGLFIGYSRRRIDADWHRHVSEHDARIAELTGAVFGENYRQHLCRDQSVVLDSLPASAAMLTLQQQDDGDALAFLAAAQHAWYVDGKDITQPAVLSALAADLAIDTGRWQQASSDAAKKQATQAIEQTRQLMAQHGAQGFPSLLLQRGEQFINVPVNRFYGEPAALVKQLRQWLSA</sequence>
<organism evidence="2 3">
    <name type="scientific">Shewanella dokdonensis</name>
    <dbReference type="NCBI Taxonomy" id="712036"/>
    <lineage>
        <taxon>Bacteria</taxon>
        <taxon>Pseudomonadati</taxon>
        <taxon>Pseudomonadota</taxon>
        <taxon>Gammaproteobacteria</taxon>
        <taxon>Alteromonadales</taxon>
        <taxon>Shewanellaceae</taxon>
        <taxon>Shewanella</taxon>
    </lineage>
</organism>